<evidence type="ECO:0000313" key="3">
    <source>
        <dbReference type="Proteomes" id="UP000664835"/>
    </source>
</evidence>
<keyword evidence="1" id="KW-0175">Coiled coil</keyword>
<evidence type="ECO:0008006" key="4">
    <source>
        <dbReference type="Google" id="ProtNLM"/>
    </source>
</evidence>
<protein>
    <recommendedName>
        <fullName evidence="4">Lipoprotein</fullName>
    </recommendedName>
</protein>
<gene>
    <name evidence="2" type="ORF">J3998_12545</name>
</gene>
<dbReference type="PROSITE" id="PS51257">
    <property type="entry name" value="PROKAR_LIPOPROTEIN"/>
    <property type="match status" value="1"/>
</dbReference>
<reference evidence="2 3" key="1">
    <citation type="submission" date="2021-03" db="EMBL/GenBank/DDBJ databases">
        <title>Thiomicrorhabdus sp.nov.,novel sulfur-oxidizing bacteria isolated from coastal sediment.</title>
        <authorList>
            <person name="Liu X."/>
        </authorList>
    </citation>
    <scope>NUCLEOTIDE SEQUENCE [LARGE SCALE GENOMIC DNA]</scope>
    <source>
        <strain evidence="2 3">6S2-11</strain>
    </source>
</reference>
<proteinExistence type="predicted"/>
<name>A0ABS3Q804_9GAMM</name>
<dbReference type="RefSeq" id="WP_208151014.1">
    <property type="nucleotide sequence ID" value="NZ_JAGETV010000041.1"/>
</dbReference>
<dbReference type="Proteomes" id="UP000664835">
    <property type="component" value="Unassembled WGS sequence"/>
</dbReference>
<dbReference type="EMBL" id="JAGETV010000041">
    <property type="protein sequence ID" value="MBO1928402.1"/>
    <property type="molecule type" value="Genomic_DNA"/>
</dbReference>
<comment type="caution">
    <text evidence="2">The sequence shown here is derived from an EMBL/GenBank/DDBJ whole genome shotgun (WGS) entry which is preliminary data.</text>
</comment>
<organism evidence="2 3">
    <name type="scientific">Thiomicrorhabdus marina</name>
    <dbReference type="NCBI Taxonomy" id="2818442"/>
    <lineage>
        <taxon>Bacteria</taxon>
        <taxon>Pseudomonadati</taxon>
        <taxon>Pseudomonadota</taxon>
        <taxon>Gammaproteobacteria</taxon>
        <taxon>Thiotrichales</taxon>
        <taxon>Piscirickettsiaceae</taxon>
        <taxon>Thiomicrorhabdus</taxon>
    </lineage>
</organism>
<sequence>MMNAKPYRKLITVALASSIASLGLTGCAEEQKVVKKETTQYSTFSGLRDYGKQNGYEVLTPVKLRQCISLQESFAAQKGALKDLQQSIDVERQAIEEQNEQLQQDKADLEKYQKPGLGERQNYEEYTAALQAFNDKISALRLKVQGYNNMQASYREKTAGYNQSVNDFNQSCAIDKKLYPQDLNTVATSAQ</sequence>
<evidence type="ECO:0000313" key="2">
    <source>
        <dbReference type="EMBL" id="MBO1928402.1"/>
    </source>
</evidence>
<accession>A0ABS3Q804</accession>
<evidence type="ECO:0000256" key="1">
    <source>
        <dbReference type="SAM" id="Coils"/>
    </source>
</evidence>
<keyword evidence="3" id="KW-1185">Reference proteome</keyword>
<feature type="coiled-coil region" evidence="1">
    <location>
        <begin position="81"/>
        <end position="143"/>
    </location>
</feature>